<proteinExistence type="predicted"/>
<feature type="DNA-binding region" description="H-T-H motif" evidence="4">
    <location>
        <begin position="38"/>
        <end position="57"/>
    </location>
</feature>
<dbReference type="InterPro" id="IPR036271">
    <property type="entry name" value="Tet_transcr_reg_TetR-rel_C_sf"/>
</dbReference>
<dbReference type="PROSITE" id="PS50977">
    <property type="entry name" value="HTH_TETR_2"/>
    <property type="match status" value="1"/>
</dbReference>
<dbReference type="GO" id="GO:0045892">
    <property type="term" value="P:negative regulation of DNA-templated transcription"/>
    <property type="evidence" value="ECO:0007669"/>
    <property type="project" value="InterPro"/>
</dbReference>
<dbReference type="SUPFAM" id="SSF46689">
    <property type="entry name" value="Homeodomain-like"/>
    <property type="match status" value="1"/>
</dbReference>
<dbReference type="Pfam" id="PF00440">
    <property type="entry name" value="TetR_N"/>
    <property type="match status" value="1"/>
</dbReference>
<accession>A0A921FP02</accession>
<dbReference type="Pfam" id="PF02909">
    <property type="entry name" value="TetR_C_1"/>
    <property type="match status" value="1"/>
</dbReference>
<evidence type="ECO:0000313" key="7">
    <source>
        <dbReference type="Proteomes" id="UP000703315"/>
    </source>
</evidence>
<evidence type="ECO:0000256" key="1">
    <source>
        <dbReference type="ARBA" id="ARBA00023015"/>
    </source>
</evidence>
<gene>
    <name evidence="6" type="ORF">K8V32_12625</name>
</gene>
<dbReference type="PANTHER" id="PTHR30055">
    <property type="entry name" value="HTH-TYPE TRANSCRIPTIONAL REGULATOR RUTR"/>
    <property type="match status" value="1"/>
</dbReference>
<evidence type="ECO:0000256" key="2">
    <source>
        <dbReference type="ARBA" id="ARBA00023125"/>
    </source>
</evidence>
<dbReference type="GO" id="GO:0000976">
    <property type="term" value="F:transcription cis-regulatory region binding"/>
    <property type="evidence" value="ECO:0007669"/>
    <property type="project" value="TreeGrafter"/>
</dbReference>
<protein>
    <submittedName>
        <fullName evidence="6">TetR/AcrR family transcriptional regulator C-terminal domain-containing protein</fullName>
    </submittedName>
</protein>
<dbReference type="GO" id="GO:0003700">
    <property type="term" value="F:DNA-binding transcription factor activity"/>
    <property type="evidence" value="ECO:0007669"/>
    <property type="project" value="TreeGrafter"/>
</dbReference>
<dbReference type="EMBL" id="DYXC01000143">
    <property type="protein sequence ID" value="HJF15618.1"/>
    <property type="molecule type" value="Genomic_DNA"/>
</dbReference>
<reference evidence="6" key="1">
    <citation type="journal article" date="2021" name="PeerJ">
        <title>Extensive microbial diversity within the chicken gut microbiome revealed by metagenomics and culture.</title>
        <authorList>
            <person name="Gilroy R."/>
            <person name="Ravi A."/>
            <person name="Getino M."/>
            <person name="Pursley I."/>
            <person name="Horton D.L."/>
            <person name="Alikhan N.F."/>
            <person name="Baker D."/>
            <person name="Gharbi K."/>
            <person name="Hall N."/>
            <person name="Watson M."/>
            <person name="Adriaenssens E.M."/>
            <person name="Foster-Nyarko E."/>
            <person name="Jarju S."/>
            <person name="Secka A."/>
            <person name="Antonio M."/>
            <person name="Oren A."/>
            <person name="Chaudhuri R.R."/>
            <person name="La Ragione R."/>
            <person name="Hildebrand F."/>
            <person name="Pallen M.J."/>
        </authorList>
    </citation>
    <scope>NUCLEOTIDE SEQUENCE</scope>
    <source>
        <strain evidence="6">ChiHjej13B12-14962</strain>
    </source>
</reference>
<dbReference type="SUPFAM" id="SSF48498">
    <property type="entry name" value="Tetracyclin repressor-like, C-terminal domain"/>
    <property type="match status" value="1"/>
</dbReference>
<dbReference type="RefSeq" id="WP_303908058.1">
    <property type="nucleotide sequence ID" value="NZ_DYXC01000143.1"/>
</dbReference>
<evidence type="ECO:0000313" key="6">
    <source>
        <dbReference type="EMBL" id="HJF15618.1"/>
    </source>
</evidence>
<dbReference type="InterPro" id="IPR009057">
    <property type="entry name" value="Homeodomain-like_sf"/>
</dbReference>
<dbReference type="AlphaFoldDB" id="A0A921FP02"/>
<dbReference type="PRINTS" id="PR00455">
    <property type="entry name" value="HTHTETR"/>
</dbReference>
<organism evidence="6 7">
    <name type="scientific">Enteractinococcus helveticum</name>
    <dbReference type="NCBI Taxonomy" id="1837282"/>
    <lineage>
        <taxon>Bacteria</taxon>
        <taxon>Bacillati</taxon>
        <taxon>Actinomycetota</taxon>
        <taxon>Actinomycetes</taxon>
        <taxon>Micrococcales</taxon>
        <taxon>Micrococcaceae</taxon>
    </lineage>
</organism>
<keyword evidence="1" id="KW-0805">Transcription regulation</keyword>
<sequence>MESRKRSAGRPAKPILNRELIAQRALELVISNGLDSLTMTQLAKKLGVAASALYNHVDNKADIVLLIQDALVSQVSVAEMLKLIDNETTLEKALEDWARSYRAIFAEYPSLIPLIAVTPVSDAPETLRMYNIVAQAITSAGVPAELVMPVIIAFESFLFGSALDVNAPPTIFDTRDSSVESAWLEQAVGASVAAQASDNLSPQHRQDPVNVYNQHAEAPFRFGLDALIRQTTGLIAPSK</sequence>
<dbReference type="InterPro" id="IPR004111">
    <property type="entry name" value="Repressor_TetR_C"/>
</dbReference>
<dbReference type="InterPro" id="IPR001647">
    <property type="entry name" value="HTH_TetR"/>
</dbReference>
<keyword evidence="2 4" id="KW-0238">DNA-binding</keyword>
<dbReference type="Gene3D" id="1.10.357.10">
    <property type="entry name" value="Tetracycline Repressor, domain 2"/>
    <property type="match status" value="1"/>
</dbReference>
<feature type="domain" description="HTH tetR-type" evidence="5">
    <location>
        <begin position="15"/>
        <end position="75"/>
    </location>
</feature>
<dbReference type="InterPro" id="IPR050109">
    <property type="entry name" value="HTH-type_TetR-like_transc_reg"/>
</dbReference>
<evidence type="ECO:0000256" key="4">
    <source>
        <dbReference type="PROSITE-ProRule" id="PRU00335"/>
    </source>
</evidence>
<dbReference type="Proteomes" id="UP000703315">
    <property type="component" value="Unassembled WGS sequence"/>
</dbReference>
<keyword evidence="3" id="KW-0804">Transcription</keyword>
<reference evidence="6" key="2">
    <citation type="submission" date="2021-09" db="EMBL/GenBank/DDBJ databases">
        <authorList>
            <person name="Gilroy R."/>
        </authorList>
    </citation>
    <scope>NUCLEOTIDE SEQUENCE</scope>
    <source>
        <strain evidence="6">ChiHjej13B12-14962</strain>
    </source>
</reference>
<evidence type="ECO:0000256" key="3">
    <source>
        <dbReference type="ARBA" id="ARBA00023163"/>
    </source>
</evidence>
<comment type="caution">
    <text evidence="6">The sequence shown here is derived from an EMBL/GenBank/DDBJ whole genome shotgun (WGS) entry which is preliminary data.</text>
</comment>
<name>A0A921FP02_9MICC</name>
<evidence type="ECO:0000259" key="5">
    <source>
        <dbReference type="PROSITE" id="PS50977"/>
    </source>
</evidence>
<dbReference type="PANTHER" id="PTHR30055:SF151">
    <property type="entry name" value="TRANSCRIPTIONAL REGULATORY PROTEIN"/>
    <property type="match status" value="1"/>
</dbReference>